<evidence type="ECO:0000313" key="2">
    <source>
        <dbReference type="Proteomes" id="UP000694843"/>
    </source>
</evidence>
<evidence type="ECO:0000313" key="3">
    <source>
        <dbReference type="RefSeq" id="XP_018009183.1"/>
    </source>
</evidence>
<feature type="compositionally biased region" description="Polar residues" evidence="1">
    <location>
        <begin position="194"/>
        <end position="214"/>
    </location>
</feature>
<accession>A0A8B7N7D8</accession>
<reference evidence="3" key="1">
    <citation type="submission" date="2025-08" db="UniProtKB">
        <authorList>
            <consortium name="RefSeq"/>
        </authorList>
    </citation>
    <scope>IDENTIFICATION</scope>
    <source>
        <tissue evidence="3">Whole organism</tissue>
    </source>
</reference>
<dbReference type="AlphaFoldDB" id="A0A8B7N7D8"/>
<dbReference type="RefSeq" id="XP_018009183.1">
    <property type="nucleotide sequence ID" value="XM_018153694.2"/>
</dbReference>
<sequence>MEHCNLFQSWNGETPQVNNSGFANHPSHQSLPEDLLGVELQPLDTTFPYVPPTTTSFPYVPPTNSSLINWDQSSGSQRSSSTWRQPRPTYENREEDLDVDEYACFRGNGDSFISPYDQVSSSLYGDFNGHTNPQLTSLPPGNCPQYLINNEDVAVRSRERFSHPREIVEPHYGFSDLSLGNYSDNSVQLLPESTYSRGASSSPQYAMQSHSSAENIELTASGKPRKRRPKKSLQNLTAEERRAHEREINRPAQARYRVKKEQQQQHLEQQLAHETARHSDLNARYQELTDRINDIRLRSANY</sequence>
<dbReference type="KEGG" id="hazt:108666771"/>
<dbReference type="GeneID" id="108666771"/>
<evidence type="ECO:0000256" key="1">
    <source>
        <dbReference type="SAM" id="MobiDB-lite"/>
    </source>
</evidence>
<protein>
    <submittedName>
        <fullName evidence="3">Uncharacterized protein LOC108666771</fullName>
    </submittedName>
</protein>
<proteinExistence type="predicted"/>
<organism evidence="2 3">
    <name type="scientific">Hyalella azteca</name>
    <name type="common">Amphipod</name>
    <dbReference type="NCBI Taxonomy" id="294128"/>
    <lineage>
        <taxon>Eukaryota</taxon>
        <taxon>Metazoa</taxon>
        <taxon>Ecdysozoa</taxon>
        <taxon>Arthropoda</taxon>
        <taxon>Crustacea</taxon>
        <taxon>Multicrustacea</taxon>
        <taxon>Malacostraca</taxon>
        <taxon>Eumalacostraca</taxon>
        <taxon>Peracarida</taxon>
        <taxon>Amphipoda</taxon>
        <taxon>Senticaudata</taxon>
        <taxon>Talitrida</taxon>
        <taxon>Talitroidea</taxon>
        <taxon>Hyalellidae</taxon>
        <taxon>Hyalella</taxon>
    </lineage>
</organism>
<feature type="compositionally biased region" description="Low complexity" evidence="1">
    <location>
        <begin position="72"/>
        <end position="81"/>
    </location>
</feature>
<feature type="region of interest" description="Disordered" evidence="1">
    <location>
        <begin position="68"/>
        <end position="92"/>
    </location>
</feature>
<feature type="region of interest" description="Disordered" evidence="1">
    <location>
        <begin position="194"/>
        <end position="278"/>
    </location>
</feature>
<feature type="compositionally biased region" description="Basic and acidic residues" evidence="1">
    <location>
        <begin position="238"/>
        <end position="249"/>
    </location>
</feature>
<keyword evidence="2" id="KW-1185">Reference proteome</keyword>
<gene>
    <name evidence="3" type="primary">LOC108666771</name>
</gene>
<dbReference type="Proteomes" id="UP000694843">
    <property type="component" value="Unplaced"/>
</dbReference>
<name>A0A8B7N7D8_HYAAZ</name>
<feature type="compositionally biased region" description="Low complexity" evidence="1">
    <location>
        <begin position="264"/>
        <end position="273"/>
    </location>
</feature>